<dbReference type="Gene3D" id="3.30.2020.30">
    <property type="match status" value="1"/>
</dbReference>
<dbReference type="InterPro" id="IPR010376">
    <property type="entry name" value="GBBH-like_N"/>
</dbReference>
<dbReference type="Pfam" id="PF06155">
    <property type="entry name" value="GBBH-like_N"/>
    <property type="match status" value="1"/>
</dbReference>
<dbReference type="Proteomes" id="UP001365405">
    <property type="component" value="Unassembled WGS sequence"/>
</dbReference>
<name>A0ABU9CGL6_9BURK</name>
<evidence type="ECO:0000259" key="3">
    <source>
        <dbReference type="Pfam" id="PF06155"/>
    </source>
</evidence>
<dbReference type="PANTHER" id="PTHR35303:SF8">
    <property type="entry name" value="GAMMA-BUTYROBETAINE HYDROXYLASE-LIKE N-TERMINAL DOMAIN-CONTAINING PROTEIN"/>
    <property type="match status" value="1"/>
</dbReference>
<proteinExistence type="predicted"/>
<gene>
    <name evidence="4" type="ORF">AACH10_12110</name>
</gene>
<evidence type="ECO:0000313" key="5">
    <source>
        <dbReference type="Proteomes" id="UP001365405"/>
    </source>
</evidence>
<evidence type="ECO:0000256" key="1">
    <source>
        <dbReference type="ARBA" id="ARBA00022723"/>
    </source>
</evidence>
<keyword evidence="5" id="KW-1185">Reference proteome</keyword>
<sequence length="98" mass="10910">MHHDAPQAIVDHRRGGVLEITWPDGRVQRLRHGLLRARCRCAACERQRRQGLGDAPADASVRLTHLAPVGAQGLNLQFSDGHDRGIYPWAYLRQLGGL</sequence>
<evidence type="ECO:0000313" key="4">
    <source>
        <dbReference type="EMBL" id="MEK8050984.1"/>
    </source>
</evidence>
<keyword evidence="2" id="KW-0408">Iron</keyword>
<dbReference type="EMBL" id="JBBUTH010000007">
    <property type="protein sequence ID" value="MEK8050984.1"/>
    <property type="molecule type" value="Genomic_DNA"/>
</dbReference>
<keyword evidence="1" id="KW-0479">Metal-binding</keyword>
<dbReference type="InterPro" id="IPR038492">
    <property type="entry name" value="GBBH-like_N_sf"/>
</dbReference>
<accession>A0ABU9CGL6</accession>
<reference evidence="4 5" key="1">
    <citation type="submission" date="2024-04" db="EMBL/GenBank/DDBJ databases">
        <title>Novel species of the genus Ideonella isolated from streams.</title>
        <authorList>
            <person name="Lu H."/>
        </authorList>
    </citation>
    <scope>NUCLEOTIDE SEQUENCE [LARGE SCALE GENOMIC DNA]</scope>
    <source>
        <strain evidence="4 5">DXS22W</strain>
    </source>
</reference>
<dbReference type="RefSeq" id="WP_341410677.1">
    <property type="nucleotide sequence ID" value="NZ_JBBUTH010000007.1"/>
</dbReference>
<dbReference type="PANTHER" id="PTHR35303">
    <property type="entry name" value="OS02G0197800 PROTEIN"/>
    <property type="match status" value="1"/>
</dbReference>
<feature type="domain" description="Gamma-butyrobetaine hydroxylase-like N-terminal" evidence="3">
    <location>
        <begin position="12"/>
        <end position="93"/>
    </location>
</feature>
<evidence type="ECO:0000256" key="2">
    <source>
        <dbReference type="ARBA" id="ARBA00023004"/>
    </source>
</evidence>
<organism evidence="4 5">
    <name type="scientific">Pseudaquabacterium inlustre</name>
    <dbReference type="NCBI Taxonomy" id="2984192"/>
    <lineage>
        <taxon>Bacteria</taxon>
        <taxon>Pseudomonadati</taxon>
        <taxon>Pseudomonadota</taxon>
        <taxon>Betaproteobacteria</taxon>
        <taxon>Burkholderiales</taxon>
        <taxon>Sphaerotilaceae</taxon>
        <taxon>Pseudaquabacterium</taxon>
    </lineage>
</organism>
<protein>
    <submittedName>
        <fullName evidence="4">DUF971 domain-containing protein</fullName>
    </submittedName>
</protein>
<comment type="caution">
    <text evidence="4">The sequence shown here is derived from an EMBL/GenBank/DDBJ whole genome shotgun (WGS) entry which is preliminary data.</text>
</comment>